<dbReference type="SUPFAM" id="SSF48464">
    <property type="entry name" value="ENTH/VHS domain"/>
    <property type="match status" value="1"/>
</dbReference>
<reference evidence="2" key="1">
    <citation type="submission" date="2012-05" db="EMBL/GenBank/DDBJ databases">
        <authorList>
            <person name="Krishnakumar V."/>
            <person name="Cheung F."/>
            <person name="Xiao Y."/>
            <person name="Chan A."/>
            <person name="Moskal W.A."/>
            <person name="Town C.D."/>
        </authorList>
    </citation>
    <scope>NUCLEOTIDE SEQUENCE</scope>
</reference>
<dbReference type="InterPro" id="IPR011417">
    <property type="entry name" value="ANTH_dom"/>
</dbReference>
<name>I3SWX7_MEDTR</name>
<accession>I3SWX7</accession>
<feature type="domain" description="AP180 N-terminal homology (ANTH)" evidence="1">
    <location>
        <begin position="3"/>
        <end position="60"/>
    </location>
</feature>
<dbReference type="Pfam" id="PF07651">
    <property type="entry name" value="ANTH"/>
    <property type="match status" value="1"/>
</dbReference>
<dbReference type="AlphaFoldDB" id="I3SWX7"/>
<dbReference type="EMBL" id="BT144975">
    <property type="protein sequence ID" value="AFK44769.1"/>
    <property type="molecule type" value="mRNA"/>
</dbReference>
<proteinExistence type="evidence at transcript level"/>
<dbReference type="Gene3D" id="1.25.40.90">
    <property type="match status" value="1"/>
</dbReference>
<protein>
    <recommendedName>
        <fullName evidence="1">AP180 N-terminal homology (ANTH) domain-containing protein</fullName>
    </recommendedName>
</protein>
<sequence length="69" mass="7959">MHEIFFMYQTQKGQSLFCRKDFAPLCKTKDNLVSLKTLVLIHRLLRGGNRTFEQELCKAHVSGPFTKSA</sequence>
<dbReference type="GO" id="GO:0005543">
    <property type="term" value="F:phospholipid binding"/>
    <property type="evidence" value="ECO:0007669"/>
    <property type="project" value="InterPro"/>
</dbReference>
<dbReference type="InterPro" id="IPR008942">
    <property type="entry name" value="ENTH_VHS"/>
</dbReference>
<evidence type="ECO:0000313" key="2">
    <source>
        <dbReference type="EMBL" id="AFK44769.1"/>
    </source>
</evidence>
<organism evidence="2">
    <name type="scientific">Medicago truncatula</name>
    <name type="common">Barrel medic</name>
    <name type="synonym">Medicago tribuloides</name>
    <dbReference type="NCBI Taxonomy" id="3880"/>
    <lineage>
        <taxon>Eukaryota</taxon>
        <taxon>Viridiplantae</taxon>
        <taxon>Streptophyta</taxon>
        <taxon>Embryophyta</taxon>
        <taxon>Tracheophyta</taxon>
        <taxon>Spermatophyta</taxon>
        <taxon>Magnoliopsida</taxon>
        <taxon>eudicotyledons</taxon>
        <taxon>Gunneridae</taxon>
        <taxon>Pentapetalae</taxon>
        <taxon>rosids</taxon>
        <taxon>fabids</taxon>
        <taxon>Fabales</taxon>
        <taxon>Fabaceae</taxon>
        <taxon>Papilionoideae</taxon>
        <taxon>50 kb inversion clade</taxon>
        <taxon>NPAAA clade</taxon>
        <taxon>Hologalegina</taxon>
        <taxon>IRL clade</taxon>
        <taxon>Trifolieae</taxon>
        <taxon>Medicago</taxon>
    </lineage>
</organism>
<evidence type="ECO:0000259" key="1">
    <source>
        <dbReference type="Pfam" id="PF07651"/>
    </source>
</evidence>